<dbReference type="GO" id="GO:0043186">
    <property type="term" value="C:P granule"/>
    <property type="evidence" value="ECO:0007669"/>
    <property type="project" value="TreeGrafter"/>
</dbReference>
<dbReference type="Pfam" id="PF09011">
    <property type="entry name" value="HMG_box_2"/>
    <property type="match status" value="1"/>
</dbReference>
<accession>A0A7J7JBY9</accession>
<evidence type="ECO:0000313" key="13">
    <source>
        <dbReference type="EMBL" id="KAF6023595.1"/>
    </source>
</evidence>
<evidence type="ECO:0000259" key="11">
    <source>
        <dbReference type="Pfam" id="PF09011"/>
    </source>
</evidence>
<evidence type="ECO:0000259" key="12">
    <source>
        <dbReference type="Pfam" id="PF13017"/>
    </source>
</evidence>
<evidence type="ECO:0000256" key="9">
    <source>
        <dbReference type="ARBA" id="ARBA00023242"/>
    </source>
</evidence>
<dbReference type="GO" id="GO:0060964">
    <property type="term" value="P:regulation of miRNA-mediated gene silencing"/>
    <property type="evidence" value="ECO:0007669"/>
    <property type="project" value="InterPro"/>
</dbReference>
<protein>
    <submittedName>
        <fullName evidence="13">MAEL</fullName>
    </submittedName>
</protein>
<dbReference type="InterPro" id="IPR039259">
    <property type="entry name" value="Protein_maelstrom"/>
</dbReference>
<dbReference type="InterPro" id="IPR036910">
    <property type="entry name" value="HMG_box_dom_sf"/>
</dbReference>
<proteinExistence type="inferred from homology"/>
<dbReference type="Proteomes" id="UP000593567">
    <property type="component" value="Unassembled WGS sequence"/>
</dbReference>
<comment type="caution">
    <text evidence="13">The sequence shown here is derived from an EMBL/GenBank/DDBJ whole genome shotgun (WGS) entry which is preliminary data.</text>
</comment>
<dbReference type="CDD" id="cd21992">
    <property type="entry name" value="HMG-box_MAEL"/>
    <property type="match status" value="1"/>
</dbReference>
<dbReference type="OrthoDB" id="24555at2759"/>
<dbReference type="AlphaFoldDB" id="A0A7J7JBY9"/>
<keyword evidence="5" id="KW-0963">Cytoplasm</keyword>
<dbReference type="InterPro" id="IPR009071">
    <property type="entry name" value="HMG_box_dom"/>
</dbReference>
<evidence type="ECO:0000256" key="4">
    <source>
        <dbReference type="ARBA" id="ARBA00022473"/>
    </source>
</evidence>
<dbReference type="GO" id="GO:0030154">
    <property type="term" value="P:cell differentiation"/>
    <property type="evidence" value="ECO:0007669"/>
    <property type="project" value="UniProtKB-KW"/>
</dbReference>
<reference evidence="13" key="1">
    <citation type="submission" date="2020-06" db="EMBL/GenBank/DDBJ databases">
        <title>Draft genome of Bugula neritina, a colonial animal packing powerful symbionts and potential medicines.</title>
        <authorList>
            <person name="Rayko M."/>
        </authorList>
    </citation>
    <scope>NUCLEOTIDE SEQUENCE [LARGE SCALE GENOMIC DNA]</scope>
    <source>
        <strain evidence="13">Kwan_BN1</strain>
    </source>
</reference>
<keyword evidence="9" id="KW-0539">Nucleus</keyword>
<feature type="domain" description="HMG box" evidence="11">
    <location>
        <begin position="2"/>
        <end position="68"/>
    </location>
</feature>
<dbReference type="GO" id="GO:0045892">
    <property type="term" value="P:negative regulation of DNA-templated transcription"/>
    <property type="evidence" value="ECO:0007669"/>
    <property type="project" value="TreeGrafter"/>
</dbReference>
<keyword evidence="4" id="KW-0217">Developmental protein</keyword>
<keyword evidence="6" id="KW-0221">Differentiation</keyword>
<dbReference type="GO" id="GO:0034587">
    <property type="term" value="P:piRNA processing"/>
    <property type="evidence" value="ECO:0007669"/>
    <property type="project" value="TreeGrafter"/>
</dbReference>
<dbReference type="EMBL" id="VXIV02002691">
    <property type="protein sequence ID" value="KAF6023595.1"/>
    <property type="molecule type" value="Genomic_DNA"/>
</dbReference>
<evidence type="ECO:0000256" key="1">
    <source>
        <dbReference type="ARBA" id="ARBA00004123"/>
    </source>
</evidence>
<keyword evidence="8" id="KW-0943">RNA-mediated gene silencing</keyword>
<sequence>MPGKNKQQKNAFYFYMQELMQDLKREGRVFPGGLADVVPIAHPRFKALDDKEKERFENMAKEFKKRMRGQPGDAIRQDNVGNIIAHRRDDVMEYEKDREKEIKSFVRKWPQDLSWVAEKKFYFIDVQALCKTPDDDYLPVEIALVEFSMKEGMIKCYHQFLKPGSIPSGMRYECMSKSEETHQIPVEGHPDATSNYLSVQNSIENFLNPGGALSQYPPVFALREEWRKVESVIGLIRQNSCLGPRAAHIPVYELESLFIALLDHAGQAAPSKQYAVEILTSTTHDFQPGIKCNFHEELECQHCSLLWVRKFCFAISDAMVDYYNFEIKPRRHLPSRKVQQFQASVDSEANWVMSKPKSNQETSSSKCLMNVLFEVK</sequence>
<dbReference type="Gene3D" id="1.10.30.10">
    <property type="entry name" value="High mobility group box domain"/>
    <property type="match status" value="1"/>
</dbReference>
<dbReference type="GO" id="GO:0043565">
    <property type="term" value="F:sequence-specific DNA binding"/>
    <property type="evidence" value="ECO:0007669"/>
    <property type="project" value="TreeGrafter"/>
</dbReference>
<comment type="similarity">
    <text evidence="3">Belongs to the maelstrom family.</text>
</comment>
<evidence type="ECO:0000256" key="2">
    <source>
        <dbReference type="ARBA" id="ARBA00004496"/>
    </source>
</evidence>
<dbReference type="GO" id="GO:0007140">
    <property type="term" value="P:male meiotic nuclear division"/>
    <property type="evidence" value="ECO:0007669"/>
    <property type="project" value="TreeGrafter"/>
</dbReference>
<keyword evidence="14" id="KW-1185">Reference proteome</keyword>
<dbReference type="Pfam" id="PF13017">
    <property type="entry name" value="Maelstrom"/>
    <property type="match status" value="1"/>
</dbReference>
<evidence type="ECO:0000256" key="7">
    <source>
        <dbReference type="ARBA" id="ARBA00023125"/>
    </source>
</evidence>
<evidence type="ECO:0000256" key="5">
    <source>
        <dbReference type="ARBA" id="ARBA00022490"/>
    </source>
</evidence>
<dbReference type="GO" id="GO:0005634">
    <property type="term" value="C:nucleus"/>
    <property type="evidence" value="ECO:0007669"/>
    <property type="project" value="UniProtKB-SubCell"/>
</dbReference>
<organism evidence="13 14">
    <name type="scientific">Bugula neritina</name>
    <name type="common">Brown bryozoan</name>
    <name type="synonym">Sertularia neritina</name>
    <dbReference type="NCBI Taxonomy" id="10212"/>
    <lineage>
        <taxon>Eukaryota</taxon>
        <taxon>Metazoa</taxon>
        <taxon>Spiralia</taxon>
        <taxon>Lophotrochozoa</taxon>
        <taxon>Bryozoa</taxon>
        <taxon>Gymnolaemata</taxon>
        <taxon>Cheilostomatida</taxon>
        <taxon>Flustrina</taxon>
        <taxon>Buguloidea</taxon>
        <taxon>Bugulidae</taxon>
        <taxon>Bugula</taxon>
    </lineage>
</organism>
<gene>
    <name evidence="13" type="ORF">EB796_018099</name>
</gene>
<name>A0A7J7JBY9_BUGNE</name>
<evidence type="ECO:0000256" key="3">
    <source>
        <dbReference type="ARBA" id="ARBA00007057"/>
    </source>
</evidence>
<evidence type="ECO:0000256" key="8">
    <source>
        <dbReference type="ARBA" id="ARBA00023158"/>
    </source>
</evidence>
<dbReference type="SUPFAM" id="SSF47095">
    <property type="entry name" value="HMG-box"/>
    <property type="match status" value="1"/>
</dbReference>
<evidence type="ECO:0000256" key="10">
    <source>
        <dbReference type="ARBA" id="ARBA00023254"/>
    </source>
</evidence>
<dbReference type="InterPro" id="IPR024970">
    <property type="entry name" value="Maelstrom"/>
</dbReference>
<keyword evidence="10" id="KW-0469">Meiosis</keyword>
<evidence type="ECO:0000313" key="14">
    <source>
        <dbReference type="Proteomes" id="UP000593567"/>
    </source>
</evidence>
<comment type="subcellular location">
    <subcellularLocation>
        <location evidence="2">Cytoplasm</location>
    </subcellularLocation>
    <subcellularLocation>
        <location evidence="1">Nucleus</location>
    </subcellularLocation>
</comment>
<dbReference type="PANTHER" id="PTHR21358:SF4">
    <property type="entry name" value="PROTEIN MAELSTROM HOMOLOG"/>
    <property type="match status" value="1"/>
</dbReference>
<feature type="domain" description="Maelstrom" evidence="12">
    <location>
        <begin position="134"/>
        <end position="337"/>
    </location>
</feature>
<evidence type="ECO:0000256" key="6">
    <source>
        <dbReference type="ARBA" id="ARBA00022782"/>
    </source>
</evidence>
<dbReference type="GO" id="GO:0007283">
    <property type="term" value="P:spermatogenesis"/>
    <property type="evidence" value="ECO:0007669"/>
    <property type="project" value="TreeGrafter"/>
</dbReference>
<keyword evidence="7" id="KW-0238">DNA-binding</keyword>
<dbReference type="PANTHER" id="PTHR21358">
    <property type="entry name" value="PROTEIN MAELSTROM HOMOLOG"/>
    <property type="match status" value="1"/>
</dbReference>